<organism evidence="1 2">
    <name type="scientific">Rattus norvegicus</name>
    <name type="common">Rat</name>
    <dbReference type="NCBI Taxonomy" id="10116"/>
    <lineage>
        <taxon>Eukaryota</taxon>
        <taxon>Metazoa</taxon>
        <taxon>Chordata</taxon>
        <taxon>Craniata</taxon>
        <taxon>Vertebrata</taxon>
        <taxon>Euteleostomi</taxon>
        <taxon>Mammalia</taxon>
        <taxon>Eutheria</taxon>
        <taxon>Euarchontoglires</taxon>
        <taxon>Glires</taxon>
        <taxon>Rodentia</taxon>
        <taxon>Myomorpha</taxon>
        <taxon>Muroidea</taxon>
        <taxon>Muridae</taxon>
        <taxon>Murinae</taxon>
        <taxon>Rattus</taxon>
    </lineage>
</organism>
<reference evidence="1 2" key="1">
    <citation type="submission" date="2005-07" db="EMBL/GenBank/DDBJ databases">
        <authorList>
            <person name="Mural R.J."/>
            <person name="Li P.W."/>
            <person name="Adams M.D."/>
            <person name="Amanatides P.G."/>
            <person name="Baden-Tillson H."/>
            <person name="Barnstead M."/>
            <person name="Chin S.H."/>
            <person name="Dew I."/>
            <person name="Evans C.A."/>
            <person name="Ferriera S."/>
            <person name="Flanigan M."/>
            <person name="Fosler C."/>
            <person name="Glodek A."/>
            <person name="Gu Z."/>
            <person name="Holt R.A."/>
            <person name="Jennings D."/>
            <person name="Kraft C.L."/>
            <person name="Lu F."/>
            <person name="Nguyen T."/>
            <person name="Nusskern D.R."/>
            <person name="Pfannkoch C.M."/>
            <person name="Sitter C."/>
            <person name="Sutton G.G."/>
            <person name="Venter J.C."/>
            <person name="Wang Z."/>
            <person name="Woodage T."/>
            <person name="Zheng X.H."/>
            <person name="Zhong F."/>
        </authorList>
    </citation>
    <scope>NUCLEOTIDE SEQUENCE [LARGE SCALE GENOMIC DNA]</scope>
    <source>
        <strain>BN</strain>
        <strain evidence="2">Sprague-Dawley</strain>
    </source>
</reference>
<evidence type="ECO:0000313" key="2">
    <source>
        <dbReference type="Proteomes" id="UP000234681"/>
    </source>
</evidence>
<sequence length="47" mass="5006">MSTLSPVSHGLEGQGCIEEKGAWKEPSLSRGGPVTCALVRFFCRVAL</sequence>
<dbReference type="AlphaFoldDB" id="A6HDP8"/>
<protein>
    <submittedName>
        <fullName evidence="1">RCG34459</fullName>
    </submittedName>
</protein>
<dbReference type="EMBL" id="CH473948">
    <property type="protein sequence ID" value="EDM04153.1"/>
    <property type="molecule type" value="Genomic_DNA"/>
</dbReference>
<dbReference type="Proteomes" id="UP000234681">
    <property type="component" value="Chromosome 10"/>
</dbReference>
<evidence type="ECO:0000313" key="1">
    <source>
        <dbReference type="EMBL" id="EDM04153.1"/>
    </source>
</evidence>
<gene>
    <name evidence="1" type="ORF">rCG_34459</name>
</gene>
<name>A6HDP8_RAT</name>
<accession>A6HDP8</accession>
<proteinExistence type="predicted"/>